<organism evidence="1 2">
    <name type="scientific">Legionella wadsworthii</name>
    <dbReference type="NCBI Taxonomy" id="28088"/>
    <lineage>
        <taxon>Bacteria</taxon>
        <taxon>Pseudomonadati</taxon>
        <taxon>Pseudomonadota</taxon>
        <taxon>Gammaproteobacteria</taxon>
        <taxon>Legionellales</taxon>
        <taxon>Legionellaceae</taxon>
        <taxon>Legionella</taxon>
    </lineage>
</organism>
<reference evidence="1 2" key="1">
    <citation type="submission" date="2018-06" db="EMBL/GenBank/DDBJ databases">
        <authorList>
            <consortium name="Pathogen Informatics"/>
            <person name="Doyle S."/>
        </authorList>
    </citation>
    <scope>NUCLEOTIDE SEQUENCE [LARGE SCALE GENOMIC DNA]</scope>
    <source>
        <strain evidence="1 2">NCTC11532</strain>
    </source>
</reference>
<evidence type="ECO:0000313" key="2">
    <source>
        <dbReference type="Proteomes" id="UP000255297"/>
    </source>
</evidence>
<proteinExistence type="predicted"/>
<dbReference type="OrthoDB" id="5647185at2"/>
<dbReference type="SUPFAM" id="SSF56925">
    <property type="entry name" value="OMPA-like"/>
    <property type="match status" value="1"/>
</dbReference>
<dbReference type="AlphaFoldDB" id="A0A378M1G7"/>
<gene>
    <name evidence="1" type="ORF">NCTC11532_02391</name>
</gene>
<dbReference type="Proteomes" id="UP000255297">
    <property type="component" value="Unassembled WGS sequence"/>
</dbReference>
<dbReference type="RefSeq" id="WP_031563703.1">
    <property type="nucleotide sequence ID" value="NZ_CAAAIS010000004.1"/>
</dbReference>
<name>A0A378M1G7_9GAMM</name>
<dbReference type="Gene3D" id="2.40.160.20">
    <property type="match status" value="1"/>
</dbReference>
<dbReference type="InterPro" id="IPR011250">
    <property type="entry name" value="OMP/PagP_B-barrel"/>
</dbReference>
<evidence type="ECO:0000313" key="1">
    <source>
        <dbReference type="EMBL" id="STY30405.1"/>
    </source>
</evidence>
<accession>A0A378M1G7</accession>
<dbReference type="STRING" id="1122170.GCA_000701265_02665"/>
<protein>
    <submittedName>
        <fullName evidence="1">Uncharacterized protein</fullName>
    </submittedName>
</protein>
<sequence>MRQIIKLGFILGLVASHNAFSTDRVEGLYFGLLAQLSHPSSQDLNFTINGITSLGTIQLQPIGGGMGASLGWRIRNFRVEAETLFNFNNYGSMQVGSCKLISPQVLGPEGVCDPFFVETGLGFKGYTIGAYEFINGFYDFISSDPDKNFFPYIGVGIGGAYLSNTAIFHSNSQCISLNTCSPIIDNANFSSSSTGFAAQGILGFNYFLDDFTSIGLDVRYSSTFNFNKNNNTTTTTSNNSASNFGIATINLTGNFALAKAD</sequence>
<dbReference type="EMBL" id="UGPB01000001">
    <property type="protein sequence ID" value="STY30405.1"/>
    <property type="molecule type" value="Genomic_DNA"/>
</dbReference>
<keyword evidence="2" id="KW-1185">Reference proteome</keyword>